<organism evidence="3 4">
    <name type="scientific">Steinernema hermaphroditum</name>
    <dbReference type="NCBI Taxonomy" id="289476"/>
    <lineage>
        <taxon>Eukaryota</taxon>
        <taxon>Metazoa</taxon>
        <taxon>Ecdysozoa</taxon>
        <taxon>Nematoda</taxon>
        <taxon>Chromadorea</taxon>
        <taxon>Rhabditida</taxon>
        <taxon>Tylenchina</taxon>
        <taxon>Panagrolaimomorpha</taxon>
        <taxon>Strongyloidoidea</taxon>
        <taxon>Steinernematidae</taxon>
        <taxon>Steinernema</taxon>
    </lineage>
</organism>
<evidence type="ECO:0000313" key="4">
    <source>
        <dbReference type="Proteomes" id="UP001175271"/>
    </source>
</evidence>
<dbReference type="InterPro" id="IPR050907">
    <property type="entry name" value="SRSF"/>
</dbReference>
<proteinExistence type="predicted"/>
<dbReference type="Pfam" id="PF00076">
    <property type="entry name" value="RRM_1"/>
    <property type="match status" value="1"/>
</dbReference>
<name>A0AA39H6P3_9BILA</name>
<dbReference type="InterPro" id="IPR012677">
    <property type="entry name" value="Nucleotide-bd_a/b_plait_sf"/>
</dbReference>
<keyword evidence="1" id="KW-0694">RNA-binding</keyword>
<dbReference type="AlphaFoldDB" id="A0AA39H6P3"/>
<dbReference type="PROSITE" id="PS50102">
    <property type="entry name" value="RRM"/>
    <property type="match status" value="1"/>
</dbReference>
<dbReference type="Gene3D" id="3.30.70.330">
    <property type="match status" value="1"/>
</dbReference>
<dbReference type="Proteomes" id="UP001175271">
    <property type="component" value="Unassembled WGS sequence"/>
</dbReference>
<feature type="domain" description="RRM" evidence="2">
    <location>
        <begin position="11"/>
        <end position="63"/>
    </location>
</feature>
<protein>
    <recommendedName>
        <fullName evidence="2">RRM domain-containing protein</fullName>
    </recommendedName>
</protein>
<accession>A0AA39H6P3</accession>
<gene>
    <name evidence="3" type="ORF">QR680_003197</name>
</gene>
<evidence type="ECO:0000259" key="2">
    <source>
        <dbReference type="PROSITE" id="PS50102"/>
    </source>
</evidence>
<dbReference type="GO" id="GO:0003723">
    <property type="term" value="F:RNA binding"/>
    <property type="evidence" value="ECO:0007669"/>
    <property type="project" value="UniProtKB-UniRule"/>
</dbReference>
<dbReference type="InterPro" id="IPR000504">
    <property type="entry name" value="RRM_dom"/>
</dbReference>
<dbReference type="InterPro" id="IPR035979">
    <property type="entry name" value="RBD_domain_sf"/>
</dbReference>
<evidence type="ECO:0000313" key="3">
    <source>
        <dbReference type="EMBL" id="KAK0399749.1"/>
    </source>
</evidence>
<dbReference type="EMBL" id="JAUCMV010000005">
    <property type="protein sequence ID" value="KAK0399749.1"/>
    <property type="molecule type" value="Genomic_DNA"/>
</dbReference>
<comment type="caution">
    <text evidence="3">The sequence shown here is derived from an EMBL/GenBank/DDBJ whole genome shotgun (WGS) entry which is preliminary data.</text>
</comment>
<dbReference type="SUPFAM" id="SSF54928">
    <property type="entry name" value="RNA-binding domain, RBD"/>
    <property type="match status" value="1"/>
</dbReference>
<evidence type="ECO:0000256" key="1">
    <source>
        <dbReference type="PROSITE-ProRule" id="PRU00176"/>
    </source>
</evidence>
<keyword evidence="4" id="KW-1185">Reference proteome</keyword>
<reference evidence="3" key="1">
    <citation type="submission" date="2023-06" db="EMBL/GenBank/DDBJ databases">
        <title>Genomic analysis of the entomopathogenic nematode Steinernema hermaphroditum.</title>
        <authorList>
            <person name="Schwarz E.M."/>
            <person name="Heppert J.K."/>
            <person name="Baniya A."/>
            <person name="Schwartz H.T."/>
            <person name="Tan C.-H."/>
            <person name="Antoshechkin I."/>
            <person name="Sternberg P.W."/>
            <person name="Goodrich-Blair H."/>
            <person name="Dillman A.R."/>
        </authorList>
    </citation>
    <scope>NUCLEOTIDE SEQUENCE</scope>
    <source>
        <strain evidence="3">PS9179</strain>
        <tissue evidence="3">Whole animal</tissue>
    </source>
</reference>
<dbReference type="SMART" id="SM00360">
    <property type="entry name" value="RRM"/>
    <property type="match status" value="1"/>
</dbReference>
<sequence length="224" mass="24632">MSRRAADYLDCKVYVGGLPPDATSQEIEDAFHRFGRIRKVWVARRPPGFAFVEFEDNRDAEDASCHMESAVTAVAAAVEEEEEEASEAAVVEVDATLEVLLGLDRLGRALVLRAVVLPAAALARRPSEDLPAMTSGSRLVAASADRRAVLALPLRASDLVAQKKLQTKLAYVLCEQHVLNYLCCVSSVLFVVQSSYPVELVRDWHVKHINEHVFGLTVVHLAQK</sequence>
<dbReference type="PANTHER" id="PTHR23147">
    <property type="entry name" value="SERINE/ARGININE RICH SPLICING FACTOR"/>
    <property type="match status" value="1"/>
</dbReference>